<dbReference type="EMBL" id="BLJN01000004">
    <property type="protein sequence ID" value="GFE82500.1"/>
    <property type="molecule type" value="Genomic_DNA"/>
</dbReference>
<comment type="caution">
    <text evidence="1">The sequence shown here is derived from an EMBL/GenBank/DDBJ whole genome shotgun (WGS) entry which is preliminary data.</text>
</comment>
<proteinExistence type="predicted"/>
<keyword evidence="2" id="KW-1185">Reference proteome</keyword>
<evidence type="ECO:0000313" key="1">
    <source>
        <dbReference type="EMBL" id="GFE82500.1"/>
    </source>
</evidence>
<protein>
    <submittedName>
        <fullName evidence="1">Uncharacterized protein</fullName>
    </submittedName>
</protein>
<dbReference type="Proteomes" id="UP000445000">
    <property type="component" value="Unassembled WGS sequence"/>
</dbReference>
<organism evidence="1 2">
    <name type="scientific">Steroidobacter agaridevorans</name>
    <dbReference type="NCBI Taxonomy" id="2695856"/>
    <lineage>
        <taxon>Bacteria</taxon>
        <taxon>Pseudomonadati</taxon>
        <taxon>Pseudomonadota</taxon>
        <taxon>Gammaproteobacteria</taxon>
        <taxon>Steroidobacterales</taxon>
        <taxon>Steroidobacteraceae</taxon>
        <taxon>Steroidobacter</taxon>
    </lineage>
</organism>
<accession>A0A829YH09</accession>
<dbReference type="AlphaFoldDB" id="A0A829YH09"/>
<sequence>MVDVAVCEGREPAVFMQAFDDRGARWAGIGPEPVRIETSRTSNHLEIWLVASFTWMHNGPSPKIAKIKVIGWSADSDYLLTPADAVTHCHGKGTSITVRIPARILA</sequence>
<reference evidence="2" key="1">
    <citation type="submission" date="2020-01" db="EMBL/GenBank/DDBJ databases">
        <title>'Steroidobacter agaridevorans' sp. nov., agar-degrading bacteria isolated from rhizosphere soils.</title>
        <authorList>
            <person name="Ikenaga M."/>
            <person name="Kataoka M."/>
            <person name="Murouchi A."/>
            <person name="Katsuragi S."/>
            <person name="Sakai M."/>
        </authorList>
    </citation>
    <scope>NUCLEOTIDE SEQUENCE [LARGE SCALE GENOMIC DNA]</scope>
    <source>
        <strain evidence="2">YU21-B</strain>
    </source>
</reference>
<gene>
    <name evidence="1" type="ORF">GCM10011487_45000</name>
</gene>
<name>A0A829YH09_9GAMM</name>
<evidence type="ECO:0000313" key="2">
    <source>
        <dbReference type="Proteomes" id="UP000445000"/>
    </source>
</evidence>